<reference evidence="1" key="2">
    <citation type="submission" date="2020-09" db="EMBL/GenBank/DDBJ databases">
        <authorList>
            <person name="Sun Q."/>
            <person name="Kim S."/>
        </authorList>
    </citation>
    <scope>NUCLEOTIDE SEQUENCE</scope>
    <source>
        <strain evidence="1">KCTC 42650</strain>
    </source>
</reference>
<keyword evidence="2" id="KW-1185">Reference proteome</keyword>
<evidence type="ECO:0000313" key="2">
    <source>
        <dbReference type="Proteomes" id="UP000626220"/>
    </source>
</evidence>
<organism evidence="1 2">
    <name type="scientific">Seohaeicola zhoushanensis</name>
    <dbReference type="NCBI Taxonomy" id="1569283"/>
    <lineage>
        <taxon>Bacteria</taxon>
        <taxon>Pseudomonadati</taxon>
        <taxon>Pseudomonadota</taxon>
        <taxon>Alphaproteobacteria</taxon>
        <taxon>Rhodobacterales</taxon>
        <taxon>Roseobacteraceae</taxon>
        <taxon>Seohaeicola</taxon>
    </lineage>
</organism>
<dbReference type="RefSeq" id="WP_189682675.1">
    <property type="nucleotide sequence ID" value="NZ_BNCJ01000028.1"/>
</dbReference>
<evidence type="ECO:0000313" key="1">
    <source>
        <dbReference type="EMBL" id="GHF71502.1"/>
    </source>
</evidence>
<comment type="caution">
    <text evidence="1">The sequence shown here is derived from an EMBL/GenBank/DDBJ whole genome shotgun (WGS) entry which is preliminary data.</text>
</comment>
<gene>
    <name evidence="1" type="ORF">GCM10017056_48010</name>
</gene>
<dbReference type="Proteomes" id="UP000626220">
    <property type="component" value="Unassembled WGS sequence"/>
</dbReference>
<reference evidence="1" key="1">
    <citation type="journal article" date="2014" name="Int. J. Syst. Evol. Microbiol.">
        <title>Complete genome sequence of Corynebacterium casei LMG S-19264T (=DSM 44701T), isolated from a smear-ripened cheese.</title>
        <authorList>
            <consortium name="US DOE Joint Genome Institute (JGI-PGF)"/>
            <person name="Walter F."/>
            <person name="Albersmeier A."/>
            <person name="Kalinowski J."/>
            <person name="Ruckert C."/>
        </authorList>
    </citation>
    <scope>NUCLEOTIDE SEQUENCE</scope>
    <source>
        <strain evidence="1">KCTC 42650</strain>
    </source>
</reference>
<protein>
    <submittedName>
        <fullName evidence="1">Uncharacterized protein</fullName>
    </submittedName>
</protein>
<name>A0A8J3H199_9RHOB</name>
<sequence>MRKVFTQAALQGKSLPELRALFASVQQDLVRSDAGSQERSDALASLETISRTIATRISADPRL</sequence>
<dbReference type="EMBL" id="BNCJ01000028">
    <property type="protein sequence ID" value="GHF71502.1"/>
    <property type="molecule type" value="Genomic_DNA"/>
</dbReference>
<accession>A0A8J3H199</accession>
<dbReference type="AlphaFoldDB" id="A0A8J3H199"/>
<proteinExistence type="predicted"/>